<name>A0A2P5BDG9_TREOI</name>
<sequence length="62" mass="6917">MTPSTQFVLNVFDVMPYVVFLGGFPRWQDHPSPGVVLSTFPMHISTLHTWLTPTSKVSPSSI</sequence>
<dbReference type="EMBL" id="JXTC01000546">
    <property type="protein sequence ID" value="PON46838.1"/>
    <property type="molecule type" value="Genomic_DNA"/>
</dbReference>
<protein>
    <submittedName>
        <fullName evidence="1">Uncharacterized protein</fullName>
    </submittedName>
</protein>
<dbReference type="AlphaFoldDB" id="A0A2P5BDG9"/>
<organism evidence="1 2">
    <name type="scientific">Trema orientale</name>
    <name type="common">Charcoal tree</name>
    <name type="synonym">Celtis orientalis</name>
    <dbReference type="NCBI Taxonomy" id="63057"/>
    <lineage>
        <taxon>Eukaryota</taxon>
        <taxon>Viridiplantae</taxon>
        <taxon>Streptophyta</taxon>
        <taxon>Embryophyta</taxon>
        <taxon>Tracheophyta</taxon>
        <taxon>Spermatophyta</taxon>
        <taxon>Magnoliopsida</taxon>
        <taxon>eudicotyledons</taxon>
        <taxon>Gunneridae</taxon>
        <taxon>Pentapetalae</taxon>
        <taxon>rosids</taxon>
        <taxon>fabids</taxon>
        <taxon>Rosales</taxon>
        <taxon>Cannabaceae</taxon>
        <taxon>Trema</taxon>
    </lineage>
</organism>
<evidence type="ECO:0000313" key="1">
    <source>
        <dbReference type="EMBL" id="PON46838.1"/>
    </source>
</evidence>
<dbReference type="Proteomes" id="UP000237000">
    <property type="component" value="Unassembled WGS sequence"/>
</dbReference>
<accession>A0A2P5BDG9</accession>
<dbReference type="InParanoid" id="A0A2P5BDG9"/>
<gene>
    <name evidence="1" type="ORF">TorRG33x02_325010</name>
</gene>
<comment type="caution">
    <text evidence="1">The sequence shown here is derived from an EMBL/GenBank/DDBJ whole genome shotgun (WGS) entry which is preliminary data.</text>
</comment>
<keyword evidence="2" id="KW-1185">Reference proteome</keyword>
<reference evidence="2" key="1">
    <citation type="submission" date="2016-06" db="EMBL/GenBank/DDBJ databases">
        <title>Parallel loss of symbiosis genes in relatives of nitrogen-fixing non-legume Parasponia.</title>
        <authorList>
            <person name="Van Velzen R."/>
            <person name="Holmer R."/>
            <person name="Bu F."/>
            <person name="Rutten L."/>
            <person name="Van Zeijl A."/>
            <person name="Liu W."/>
            <person name="Santuari L."/>
            <person name="Cao Q."/>
            <person name="Sharma T."/>
            <person name="Shen D."/>
            <person name="Roswanjaya Y."/>
            <person name="Wardhani T."/>
            <person name="Kalhor M.S."/>
            <person name="Jansen J."/>
            <person name="Van den Hoogen J."/>
            <person name="Gungor B."/>
            <person name="Hartog M."/>
            <person name="Hontelez J."/>
            <person name="Verver J."/>
            <person name="Yang W.-C."/>
            <person name="Schijlen E."/>
            <person name="Repin R."/>
            <person name="Schilthuizen M."/>
            <person name="Schranz E."/>
            <person name="Heidstra R."/>
            <person name="Miyata K."/>
            <person name="Fedorova E."/>
            <person name="Kohlen W."/>
            <person name="Bisseling T."/>
            <person name="Smit S."/>
            <person name="Geurts R."/>
        </authorList>
    </citation>
    <scope>NUCLEOTIDE SEQUENCE [LARGE SCALE GENOMIC DNA]</scope>
    <source>
        <strain evidence="2">cv. RG33-2</strain>
    </source>
</reference>
<evidence type="ECO:0000313" key="2">
    <source>
        <dbReference type="Proteomes" id="UP000237000"/>
    </source>
</evidence>
<proteinExistence type="predicted"/>